<reference evidence="4" key="1">
    <citation type="submission" date="2021-11" db="EMBL/GenBank/DDBJ databases">
        <title>Cultivation dependent microbiological survey of springs from the worlds oldest radium mine currently devoted to the extraction of radon-saturated water.</title>
        <authorList>
            <person name="Kapinusova G."/>
            <person name="Smrhova T."/>
            <person name="Strejcek M."/>
            <person name="Suman J."/>
            <person name="Jani K."/>
            <person name="Pajer P."/>
            <person name="Uhlik O."/>
        </authorList>
    </citation>
    <scope>NUCLEOTIDE SEQUENCE [LARGE SCALE GENOMIC DNA]</scope>
    <source>
        <strain evidence="4">J379</strain>
    </source>
</reference>
<dbReference type="NCBIfam" id="TIGR03558">
    <property type="entry name" value="oxido_grp_1"/>
    <property type="match status" value="1"/>
</dbReference>
<dbReference type="SUPFAM" id="SSF51679">
    <property type="entry name" value="Bacterial luciferase-like"/>
    <property type="match status" value="1"/>
</dbReference>
<dbReference type="PANTHER" id="PTHR30137">
    <property type="entry name" value="LUCIFERASE-LIKE MONOOXYGENASE"/>
    <property type="match status" value="1"/>
</dbReference>
<dbReference type="PANTHER" id="PTHR30137:SF6">
    <property type="entry name" value="LUCIFERASE-LIKE MONOOXYGENASE"/>
    <property type="match status" value="1"/>
</dbReference>
<dbReference type="InterPro" id="IPR050766">
    <property type="entry name" value="Bact_Lucif_Oxidored"/>
</dbReference>
<dbReference type="Proteomes" id="UP001058860">
    <property type="component" value="Chromosome"/>
</dbReference>
<dbReference type="Gene3D" id="3.20.20.30">
    <property type="entry name" value="Luciferase-like domain"/>
    <property type="match status" value="1"/>
</dbReference>
<dbReference type="InterPro" id="IPR011251">
    <property type="entry name" value="Luciferase-like_dom"/>
</dbReference>
<dbReference type="InterPro" id="IPR019949">
    <property type="entry name" value="CmoO-like"/>
</dbReference>
<organism evidence="3 4">
    <name type="scientific">Svornostia abyssi</name>
    <dbReference type="NCBI Taxonomy" id="2898438"/>
    <lineage>
        <taxon>Bacteria</taxon>
        <taxon>Bacillati</taxon>
        <taxon>Actinomycetota</taxon>
        <taxon>Thermoleophilia</taxon>
        <taxon>Solirubrobacterales</taxon>
        <taxon>Baekduiaceae</taxon>
        <taxon>Svornostia</taxon>
    </lineage>
</organism>
<name>A0ABY5PM51_9ACTN</name>
<comment type="similarity">
    <text evidence="1">To bacterial alkanal monooxygenase alpha and beta chains.</text>
</comment>
<evidence type="ECO:0000313" key="3">
    <source>
        <dbReference type="EMBL" id="UUY05778.1"/>
    </source>
</evidence>
<gene>
    <name evidence="3" type="ORF">LRS13_09735</name>
</gene>
<protein>
    <submittedName>
        <fullName evidence="3">LLM class flavin-dependent oxidoreductase</fullName>
    </submittedName>
</protein>
<proteinExistence type="predicted"/>
<dbReference type="EMBL" id="CP088295">
    <property type="protein sequence ID" value="UUY05778.1"/>
    <property type="molecule type" value="Genomic_DNA"/>
</dbReference>
<feature type="domain" description="Luciferase-like" evidence="2">
    <location>
        <begin position="13"/>
        <end position="303"/>
    </location>
</feature>
<evidence type="ECO:0000313" key="4">
    <source>
        <dbReference type="Proteomes" id="UP001058860"/>
    </source>
</evidence>
<evidence type="ECO:0000256" key="1">
    <source>
        <dbReference type="ARBA" id="ARBA00007789"/>
    </source>
</evidence>
<evidence type="ECO:0000259" key="2">
    <source>
        <dbReference type="Pfam" id="PF00296"/>
    </source>
</evidence>
<dbReference type="Pfam" id="PF00296">
    <property type="entry name" value="Bac_luciferase"/>
    <property type="match status" value="1"/>
</dbReference>
<dbReference type="RefSeq" id="WP_353866218.1">
    <property type="nucleotide sequence ID" value="NZ_CP088295.1"/>
</dbReference>
<keyword evidence="4" id="KW-1185">Reference proteome</keyword>
<dbReference type="InterPro" id="IPR036661">
    <property type="entry name" value="Luciferase-like_sf"/>
</dbReference>
<accession>A0ABY5PM51</accession>
<sequence length="343" mass="36862">MPRPLRLSVLDQSPVSAGKTGADALRNTIALARLADELGYHRYWVAEHHGGGMVAGPSPEALIGPIAAATRNLRVGSGGVMLPHYSPLKVAETFGVLSALYPGRIDLGLGRASGTDPLTAFALQRDRRDRAPDDFREQLAELLAHLGGRFPTDHPFSRIQSLPDMAQRPEPWLLGSSRQSAIWAAELGLPYAFADFINPAGASIAQSYVERFQGSEHAASVQLAVGAWALAADTEEEAQRLASSARLAFRRLRRGEPAPIASVEDAMRILRDEGRDPLAPSRGRREIVGTADQVRDGIVALADEYGASEVIVVTITHDDDARRRSYELLAGAFALPAVAQRAA</sequence>